<keyword evidence="2" id="KW-1185">Reference proteome</keyword>
<protein>
    <submittedName>
        <fullName evidence="1">Uncharacterized protein</fullName>
    </submittedName>
</protein>
<dbReference type="Proteomes" id="UP000315295">
    <property type="component" value="Unassembled WGS sequence"/>
</dbReference>
<evidence type="ECO:0000313" key="2">
    <source>
        <dbReference type="Proteomes" id="UP000315295"/>
    </source>
</evidence>
<accession>A0A540KMG2</accession>
<dbReference type="EMBL" id="VIEB01001104">
    <property type="protein sequence ID" value="TQD75403.1"/>
    <property type="molecule type" value="Genomic_DNA"/>
</dbReference>
<dbReference type="AlphaFoldDB" id="A0A540KMG2"/>
<proteinExistence type="predicted"/>
<reference evidence="1 2" key="1">
    <citation type="journal article" date="2019" name="G3 (Bethesda)">
        <title>Sequencing of a Wild Apple (Malus baccata) Genome Unravels the Differences Between Cultivated and Wild Apple Species Regarding Disease Resistance and Cold Tolerance.</title>
        <authorList>
            <person name="Chen X."/>
        </authorList>
    </citation>
    <scope>NUCLEOTIDE SEQUENCE [LARGE SCALE GENOMIC DNA]</scope>
    <source>
        <strain evidence="2">cv. Shandingzi</strain>
        <tissue evidence="1">Leaves</tissue>
    </source>
</reference>
<sequence length="86" mass="10342">MRPRGYNFWDYQKAWDIVLCIEKIHSTIQFRLKPKISEFDSFDIVGYSDSNYHKLHHSTILEKYYDDQTAEYIVEPKAYQAEETGE</sequence>
<name>A0A540KMG2_MALBA</name>
<comment type="caution">
    <text evidence="1">The sequence shown here is derived from an EMBL/GenBank/DDBJ whole genome shotgun (WGS) entry which is preliminary data.</text>
</comment>
<gene>
    <name evidence="1" type="ORF">C1H46_039065</name>
</gene>
<organism evidence="1 2">
    <name type="scientific">Malus baccata</name>
    <name type="common">Siberian crab apple</name>
    <name type="synonym">Pyrus baccata</name>
    <dbReference type="NCBI Taxonomy" id="106549"/>
    <lineage>
        <taxon>Eukaryota</taxon>
        <taxon>Viridiplantae</taxon>
        <taxon>Streptophyta</taxon>
        <taxon>Embryophyta</taxon>
        <taxon>Tracheophyta</taxon>
        <taxon>Spermatophyta</taxon>
        <taxon>Magnoliopsida</taxon>
        <taxon>eudicotyledons</taxon>
        <taxon>Gunneridae</taxon>
        <taxon>Pentapetalae</taxon>
        <taxon>rosids</taxon>
        <taxon>fabids</taxon>
        <taxon>Rosales</taxon>
        <taxon>Rosaceae</taxon>
        <taxon>Amygdaloideae</taxon>
        <taxon>Maleae</taxon>
        <taxon>Malus</taxon>
    </lineage>
</organism>
<evidence type="ECO:0000313" key="1">
    <source>
        <dbReference type="EMBL" id="TQD75403.1"/>
    </source>
</evidence>